<dbReference type="EMBL" id="GBXM01061922">
    <property type="protein sequence ID" value="JAH46655.1"/>
    <property type="molecule type" value="Transcribed_RNA"/>
</dbReference>
<evidence type="ECO:0000313" key="1">
    <source>
        <dbReference type="EMBL" id="JAH46655.1"/>
    </source>
</evidence>
<reference evidence="1" key="2">
    <citation type="journal article" date="2015" name="Fish Shellfish Immunol.">
        <title>Early steps in the European eel (Anguilla anguilla)-Vibrio vulnificus interaction in the gills: Role of the RtxA13 toxin.</title>
        <authorList>
            <person name="Callol A."/>
            <person name="Pajuelo D."/>
            <person name="Ebbesson L."/>
            <person name="Teles M."/>
            <person name="MacKenzie S."/>
            <person name="Amaro C."/>
        </authorList>
    </citation>
    <scope>NUCLEOTIDE SEQUENCE</scope>
</reference>
<accession>A0A0E9T129</accession>
<sequence>MMVWPCGHTDTDSPVRQTTSPSYFTSCHCSDSDLLSEDVFM</sequence>
<protein>
    <submittedName>
        <fullName evidence="1">Uncharacterized protein</fullName>
    </submittedName>
</protein>
<reference evidence="1" key="1">
    <citation type="submission" date="2014-11" db="EMBL/GenBank/DDBJ databases">
        <authorList>
            <person name="Amaro Gonzalez C."/>
        </authorList>
    </citation>
    <scope>NUCLEOTIDE SEQUENCE</scope>
</reference>
<name>A0A0E9T129_ANGAN</name>
<organism evidence="1">
    <name type="scientific">Anguilla anguilla</name>
    <name type="common">European freshwater eel</name>
    <name type="synonym">Muraena anguilla</name>
    <dbReference type="NCBI Taxonomy" id="7936"/>
    <lineage>
        <taxon>Eukaryota</taxon>
        <taxon>Metazoa</taxon>
        <taxon>Chordata</taxon>
        <taxon>Craniata</taxon>
        <taxon>Vertebrata</taxon>
        <taxon>Euteleostomi</taxon>
        <taxon>Actinopterygii</taxon>
        <taxon>Neopterygii</taxon>
        <taxon>Teleostei</taxon>
        <taxon>Anguilliformes</taxon>
        <taxon>Anguillidae</taxon>
        <taxon>Anguilla</taxon>
    </lineage>
</organism>
<dbReference type="AlphaFoldDB" id="A0A0E9T129"/>
<proteinExistence type="predicted"/>